<dbReference type="Proteomes" id="UP000753802">
    <property type="component" value="Unassembled WGS sequence"/>
</dbReference>
<keyword evidence="3" id="KW-1185">Reference proteome</keyword>
<dbReference type="EMBL" id="JAACJS010000002">
    <property type="protein sequence ID" value="NCI49116.1"/>
    <property type="molecule type" value="Genomic_DNA"/>
</dbReference>
<reference evidence="2 3" key="1">
    <citation type="submission" date="2020-01" db="EMBL/GenBank/DDBJ databases">
        <title>Genome analysis.</title>
        <authorList>
            <person name="Wu S."/>
            <person name="Wang G."/>
        </authorList>
    </citation>
    <scope>NUCLEOTIDE SEQUENCE [LARGE SCALE GENOMIC DNA]</scope>
    <source>
        <strain evidence="2 3">SYL130</strain>
    </source>
</reference>
<feature type="domain" description="Glycosyl transferase family 25" evidence="1">
    <location>
        <begin position="58"/>
        <end position="183"/>
    </location>
</feature>
<accession>A0ABW9ZW61</accession>
<dbReference type="Pfam" id="PF01755">
    <property type="entry name" value="Glyco_transf_25"/>
    <property type="match status" value="1"/>
</dbReference>
<gene>
    <name evidence="2" type="ORF">GWC95_04225</name>
</gene>
<protein>
    <recommendedName>
        <fullName evidence="1">Glycosyl transferase family 25 domain-containing protein</fullName>
    </recommendedName>
</protein>
<dbReference type="InterPro" id="IPR002654">
    <property type="entry name" value="Glyco_trans_25"/>
</dbReference>
<evidence type="ECO:0000313" key="2">
    <source>
        <dbReference type="EMBL" id="NCI49116.1"/>
    </source>
</evidence>
<sequence length="239" mass="27484">MHEEIKGFVLGSVHEPDRRQNIALLRRTLPLLQYEEAIYPAFCKVPFVDDIAARSLERTGHSLNKGEIGCLLGHRNIWRKIAAQPDDKTMFLVLESDSCLVDAAIINRHFKKIAEEYDLFFWGAWEGHMKLLRSTKRPLSGEYAVGTPYIKSVYCTYGYSINRTGARHLLKQTKKVGYPVDQFKRFIRPGDLRIGGAMPELVKTAGRKKSYIQESRNSVKEFFLWLALDFKNALICMLK</sequence>
<proteinExistence type="predicted"/>
<name>A0ABW9ZW61_9BACT</name>
<evidence type="ECO:0000313" key="3">
    <source>
        <dbReference type="Proteomes" id="UP000753802"/>
    </source>
</evidence>
<dbReference type="RefSeq" id="WP_161817413.1">
    <property type="nucleotide sequence ID" value="NZ_JAACJS010000002.1"/>
</dbReference>
<comment type="caution">
    <text evidence="2">The sequence shown here is derived from an EMBL/GenBank/DDBJ whole genome shotgun (WGS) entry which is preliminary data.</text>
</comment>
<organism evidence="2 3">
    <name type="scientific">Sediminibacterium roseum</name>
    <dbReference type="NCBI Taxonomy" id="1978412"/>
    <lineage>
        <taxon>Bacteria</taxon>
        <taxon>Pseudomonadati</taxon>
        <taxon>Bacteroidota</taxon>
        <taxon>Chitinophagia</taxon>
        <taxon>Chitinophagales</taxon>
        <taxon>Chitinophagaceae</taxon>
        <taxon>Sediminibacterium</taxon>
    </lineage>
</organism>
<evidence type="ECO:0000259" key="1">
    <source>
        <dbReference type="Pfam" id="PF01755"/>
    </source>
</evidence>